<dbReference type="InterPro" id="IPR008928">
    <property type="entry name" value="6-hairpin_glycosidase_sf"/>
</dbReference>
<dbReference type="GO" id="GO:0005993">
    <property type="term" value="P:trehalose catabolic process"/>
    <property type="evidence" value="ECO:0007669"/>
    <property type="project" value="TreeGrafter"/>
</dbReference>
<dbReference type="RefSeq" id="WP_013220093.1">
    <property type="nucleotide sequence ID" value="NC_014315.1"/>
</dbReference>
<dbReference type="KEGG" id="nwa:Nwat_1053"/>
<feature type="domain" description="Trehalase-like N-terminal" evidence="2">
    <location>
        <begin position="9"/>
        <end position="143"/>
    </location>
</feature>
<dbReference type="SUPFAM" id="SSF48208">
    <property type="entry name" value="Six-hairpin glycosidases"/>
    <property type="match status" value="1"/>
</dbReference>
<dbReference type="Proteomes" id="UP000000393">
    <property type="component" value="Chromosome"/>
</dbReference>
<proteinExistence type="predicted"/>
<sequence length="613" mass="70205">MNRNAYPAISDYGYISDCHSSALISKSGSIDWCCMPRVDSRSCFGRLLGWEQGGYCQIAPPEPYEVSRRYLPQTLILETTFRSSKGEAQLLDCFMLREGGKQHPHRQILRVLEGLKGQVKFCVEIVPRFDYGAIKPWIQRRQDKRSGDYYIVIGGSDGLLISSDFPLEMKDRHNLQGAFYLNEGQRARLSLLYRRPENLDEGWVDIPTIETLDQRLEETFKWWQTWSSQGQFSGPYAEQAHRSAIVLKGLCNAPTGAIAAASTTSLPEAPGGERNWDYRFTWIRDSTFTVRALADLGYIKEADGFRRFLERTAAGCADEVQILFGVGGERRLHEFEIQELPGYRGAKPVRQGNAAETQIQLDVYGELLELAWRWHQRGQTPDEDYWEFLVGLVNAAAEHWRKPDQGLWEMRGEPRHFVHSKVMCWAALDRGIKLAADLDNHAPLAWWEQEREAVRQAVEEKGYDSRQGIFIQAFDHFEMDASLLLLPMVGFVDYQDKRMIRTTNAVWKNLEQEGLLRRYRAENHDDGLKGKEGVFLACSFWLAECLAYQGRLEEAREVFKRAAATGNDLGLYSEEYDTEREEMLGNFPQGLTHLSLIAAAVALTQRAEEEKDR</sequence>
<reference evidence="3 4" key="1">
    <citation type="submission" date="2010-06" db="EMBL/GenBank/DDBJ databases">
        <title>Complete sequence of chromosome of Nitrosococcus watsoni C-113.</title>
        <authorList>
            <consortium name="US DOE Joint Genome Institute"/>
            <person name="Lucas S."/>
            <person name="Copeland A."/>
            <person name="Lapidus A."/>
            <person name="Cheng J.-F."/>
            <person name="Bruce D."/>
            <person name="Goodwin L."/>
            <person name="Pitluck S."/>
            <person name="Malfatti S.A."/>
            <person name="Chain P.S.G."/>
            <person name="Land M."/>
            <person name="Hauser L."/>
            <person name="Kyrpides N."/>
            <person name="Ivanova N."/>
            <person name="Cambell M.A."/>
            <person name="Heidelberg J.F."/>
            <person name="Klotz M.G."/>
            <person name="Woyke T."/>
        </authorList>
    </citation>
    <scope>NUCLEOTIDE SEQUENCE [LARGE SCALE GENOMIC DNA]</scope>
    <source>
        <strain evidence="3 4">C-113</strain>
    </source>
</reference>
<dbReference type="Pfam" id="PF19291">
    <property type="entry name" value="TREH_N"/>
    <property type="match status" value="1"/>
</dbReference>
<dbReference type="InterPro" id="IPR011613">
    <property type="entry name" value="GH15-like"/>
</dbReference>
<evidence type="ECO:0000313" key="3">
    <source>
        <dbReference type="EMBL" id="ADJ27993.1"/>
    </source>
</evidence>
<dbReference type="InterPro" id="IPR045582">
    <property type="entry name" value="Trehalase-like_N"/>
</dbReference>
<dbReference type="EMBL" id="CP002086">
    <property type="protein sequence ID" value="ADJ27993.1"/>
    <property type="molecule type" value="Genomic_DNA"/>
</dbReference>
<dbReference type="AlphaFoldDB" id="D8K516"/>
<evidence type="ECO:0000259" key="1">
    <source>
        <dbReference type="Pfam" id="PF00723"/>
    </source>
</evidence>
<dbReference type="HOGENOM" id="CLU_010399_2_0_6"/>
<dbReference type="eggNOG" id="COG3387">
    <property type="taxonomic scope" value="Bacteria"/>
</dbReference>
<organism evidence="3 4">
    <name type="scientific">Nitrosococcus watsoni (strain C-113)</name>
    <dbReference type="NCBI Taxonomy" id="105559"/>
    <lineage>
        <taxon>Bacteria</taxon>
        <taxon>Pseudomonadati</taxon>
        <taxon>Pseudomonadota</taxon>
        <taxon>Gammaproteobacteria</taxon>
        <taxon>Chromatiales</taxon>
        <taxon>Chromatiaceae</taxon>
        <taxon>Nitrosococcus</taxon>
    </lineage>
</organism>
<feature type="domain" description="GH15-like" evidence="1">
    <location>
        <begin position="236"/>
        <end position="600"/>
    </location>
</feature>
<dbReference type="Gene3D" id="1.50.10.10">
    <property type="match status" value="1"/>
</dbReference>
<dbReference type="OrthoDB" id="3902805at2"/>
<evidence type="ECO:0000313" key="4">
    <source>
        <dbReference type="Proteomes" id="UP000000393"/>
    </source>
</evidence>
<evidence type="ECO:0000259" key="2">
    <source>
        <dbReference type="Pfam" id="PF19291"/>
    </source>
</evidence>
<dbReference type="Pfam" id="PF00723">
    <property type="entry name" value="Glyco_hydro_15"/>
    <property type="match status" value="1"/>
</dbReference>
<dbReference type="GO" id="GO:0015927">
    <property type="term" value="F:trehalase activity"/>
    <property type="evidence" value="ECO:0007669"/>
    <property type="project" value="TreeGrafter"/>
</dbReference>
<name>D8K516_NITWC</name>
<dbReference type="CAZy" id="GH15">
    <property type="family name" value="Glycoside Hydrolase Family 15"/>
</dbReference>
<accession>D8K516</accession>
<dbReference type="PANTHER" id="PTHR31616">
    <property type="entry name" value="TREHALASE"/>
    <property type="match status" value="1"/>
</dbReference>
<gene>
    <name evidence="3" type="ordered locus">Nwat_1053</name>
</gene>
<keyword evidence="3" id="KW-0378">Hydrolase</keyword>
<protein>
    <submittedName>
        <fullName evidence="3">Glycoside hydrolase 15-related protein</fullName>
    </submittedName>
</protein>
<dbReference type="InterPro" id="IPR012341">
    <property type="entry name" value="6hp_glycosidase-like_sf"/>
</dbReference>
<dbReference type="PANTHER" id="PTHR31616:SF10">
    <property type="entry name" value="TREHALASE"/>
    <property type="match status" value="1"/>
</dbReference>
<keyword evidence="4" id="KW-1185">Reference proteome</keyword>